<evidence type="ECO:0000313" key="5">
    <source>
        <dbReference type="Proteomes" id="UP000669060"/>
    </source>
</evidence>
<accession>A0ABS3TLW2</accession>
<dbReference type="InterPro" id="IPR009057">
    <property type="entry name" value="Homeodomain-like_sf"/>
</dbReference>
<evidence type="ECO:0000256" key="1">
    <source>
        <dbReference type="ARBA" id="ARBA00023015"/>
    </source>
</evidence>
<name>A0ABS3TLW2_9PSED</name>
<dbReference type="InterPro" id="IPR018060">
    <property type="entry name" value="HTH_AraC"/>
</dbReference>
<organism evidence="4 5">
    <name type="scientific">Pseudomonas schmalbachii</name>
    <dbReference type="NCBI Taxonomy" id="2816993"/>
    <lineage>
        <taxon>Bacteria</taxon>
        <taxon>Pseudomonadati</taxon>
        <taxon>Pseudomonadota</taxon>
        <taxon>Gammaproteobacteria</taxon>
        <taxon>Pseudomonadales</taxon>
        <taxon>Pseudomonadaceae</taxon>
        <taxon>Pseudomonas</taxon>
    </lineage>
</organism>
<dbReference type="Pfam" id="PF12833">
    <property type="entry name" value="HTH_18"/>
    <property type="match status" value="1"/>
</dbReference>
<keyword evidence="2" id="KW-0804">Transcription</keyword>
<dbReference type="PANTHER" id="PTHR43130:SF3">
    <property type="entry name" value="HTH-TYPE TRANSCRIPTIONAL REGULATOR RV1931C"/>
    <property type="match status" value="1"/>
</dbReference>
<keyword evidence="1" id="KW-0805">Transcription regulation</keyword>
<dbReference type="SMART" id="SM00342">
    <property type="entry name" value="HTH_ARAC"/>
    <property type="match status" value="1"/>
</dbReference>
<gene>
    <name evidence="4" type="ORF">JFY56_00445</name>
</gene>
<feature type="domain" description="HTH araC/xylS-type" evidence="3">
    <location>
        <begin position="227"/>
        <end position="325"/>
    </location>
</feature>
<dbReference type="SUPFAM" id="SSF52317">
    <property type="entry name" value="Class I glutamine amidotransferase-like"/>
    <property type="match status" value="1"/>
</dbReference>
<dbReference type="SUPFAM" id="SSF46689">
    <property type="entry name" value="Homeodomain-like"/>
    <property type="match status" value="2"/>
</dbReference>
<dbReference type="Proteomes" id="UP000669060">
    <property type="component" value="Unassembled WGS sequence"/>
</dbReference>
<protein>
    <submittedName>
        <fullName evidence="4">Helix-turn-helix domain-containing protein</fullName>
    </submittedName>
</protein>
<dbReference type="Pfam" id="PF01965">
    <property type="entry name" value="DJ-1_PfpI"/>
    <property type="match status" value="1"/>
</dbReference>
<dbReference type="PROSITE" id="PS01124">
    <property type="entry name" value="HTH_ARAC_FAMILY_2"/>
    <property type="match status" value="1"/>
</dbReference>
<keyword evidence="5" id="KW-1185">Reference proteome</keyword>
<dbReference type="InterPro" id="IPR052158">
    <property type="entry name" value="INH-QAR"/>
</dbReference>
<dbReference type="PANTHER" id="PTHR43130">
    <property type="entry name" value="ARAC-FAMILY TRANSCRIPTIONAL REGULATOR"/>
    <property type="match status" value="1"/>
</dbReference>
<comment type="caution">
    <text evidence="4">The sequence shown here is derived from an EMBL/GenBank/DDBJ whole genome shotgun (WGS) entry which is preliminary data.</text>
</comment>
<dbReference type="InterPro" id="IPR029062">
    <property type="entry name" value="Class_I_gatase-like"/>
</dbReference>
<dbReference type="CDD" id="cd03136">
    <property type="entry name" value="GATase1_AraC_ArgR_like"/>
    <property type="match status" value="1"/>
</dbReference>
<dbReference type="RefSeq" id="WP_208311523.1">
    <property type="nucleotide sequence ID" value="NZ_JAELYA010000001.1"/>
</dbReference>
<evidence type="ECO:0000313" key="4">
    <source>
        <dbReference type="EMBL" id="MBO3273690.1"/>
    </source>
</evidence>
<dbReference type="Gene3D" id="3.40.50.880">
    <property type="match status" value="1"/>
</dbReference>
<sequence>MHTDAVSPDLRFLLLPLPGFAMLPFGSFLDKLRFAGDEEDYSRQRYCAWTILGQQAGHVESSSGAAVRVEVTPADIRYRDYDYLVLFGGRSASATEALAPTYRKLLRDAAAQGVKLVSIDNACFLLAACGLLSGHKVAVHWRHEVEFRASYPRIPVVSEQLYCIDGARISCAGGLAAIDLAVELLARACGRTRALKGLADMLVDEPRSSLHQLKSRETPGPGGRQVDRAIALMREWMASDRTIDQLAGQVDISRRQFDRLFRASHGVTAREYWAEMRLRHVEWRLLNSSHSLALIADEIGVADTSYLAKLVRKRFGMTPAALRRRGVQARET</sequence>
<evidence type="ECO:0000259" key="3">
    <source>
        <dbReference type="PROSITE" id="PS01124"/>
    </source>
</evidence>
<dbReference type="Gene3D" id="1.10.10.60">
    <property type="entry name" value="Homeodomain-like"/>
    <property type="match status" value="1"/>
</dbReference>
<proteinExistence type="predicted"/>
<dbReference type="InterPro" id="IPR002818">
    <property type="entry name" value="DJ-1/PfpI"/>
</dbReference>
<dbReference type="EMBL" id="JAELYA010000001">
    <property type="protein sequence ID" value="MBO3273690.1"/>
    <property type="molecule type" value="Genomic_DNA"/>
</dbReference>
<reference evidence="4 5" key="1">
    <citation type="submission" date="2020-12" db="EMBL/GenBank/DDBJ databases">
        <title>Pseudomonas schmalbachii sp. nov. isolated from millipede gut.</title>
        <authorList>
            <person name="Shelomi M."/>
        </authorList>
    </citation>
    <scope>NUCLEOTIDE SEQUENCE [LARGE SCALE GENOMIC DNA]</scope>
    <source>
        <strain evidence="4 5">Milli4</strain>
    </source>
</reference>
<evidence type="ECO:0000256" key="2">
    <source>
        <dbReference type="ARBA" id="ARBA00023163"/>
    </source>
</evidence>